<feature type="domain" description="GCVT N-terminal" evidence="9">
    <location>
        <begin position="16"/>
        <end position="269"/>
    </location>
</feature>
<dbReference type="GO" id="GO:0008483">
    <property type="term" value="F:transaminase activity"/>
    <property type="evidence" value="ECO:0007669"/>
    <property type="project" value="UniProtKB-KW"/>
</dbReference>
<dbReference type="OrthoDB" id="9774591at2"/>
<evidence type="ECO:0000256" key="3">
    <source>
        <dbReference type="ARBA" id="ARBA00022576"/>
    </source>
</evidence>
<gene>
    <name evidence="7" type="primary">gcvT</name>
    <name evidence="11" type="ordered locus">Tmar_1192</name>
</gene>
<dbReference type="Pfam" id="PF01571">
    <property type="entry name" value="GCV_T"/>
    <property type="match status" value="1"/>
</dbReference>
<dbReference type="GO" id="GO:0004047">
    <property type="term" value="F:aminomethyltransferase activity"/>
    <property type="evidence" value="ECO:0007669"/>
    <property type="project" value="UniProtKB-UniRule"/>
</dbReference>
<evidence type="ECO:0000313" key="11">
    <source>
        <dbReference type="EMBL" id="ADU51305.1"/>
    </source>
</evidence>
<evidence type="ECO:0000313" key="12">
    <source>
        <dbReference type="Proteomes" id="UP000008915"/>
    </source>
</evidence>
<comment type="function">
    <text evidence="7">The glycine cleavage system catalyzes the degradation of glycine.</text>
</comment>
<reference evidence="12" key="2">
    <citation type="journal article" date="2010" name="Stand. Genomic Sci.">
        <title>Complete genome sequence of Thermaerobacter marianensis type strain (7p75aT).</title>
        <authorList>
            <person name="Han C."/>
            <person name="Gu W."/>
            <person name="Zhang X."/>
            <person name="Lapidus A."/>
            <person name="Nolan M."/>
            <person name="Copeland A."/>
            <person name="Lucas S."/>
            <person name="Glavina Del Rio T."/>
            <person name="Tice H."/>
            <person name="Cheng J."/>
            <person name="Tapia R."/>
            <person name="Goodwin L."/>
            <person name="Pitluck S."/>
            <person name="Pagani I."/>
            <person name="Ivanova N."/>
            <person name="Mavromatis K."/>
            <person name="Mikhailova N."/>
            <person name="Pati A."/>
            <person name="Chen A."/>
            <person name="Palaniappan K."/>
            <person name="Land M."/>
            <person name="Hauser L."/>
            <person name="Chang Y."/>
            <person name="Jeffries C."/>
            <person name="Schneider S."/>
            <person name="Rohde M."/>
            <person name="Goker M."/>
            <person name="Pukall R."/>
            <person name="Woyke T."/>
            <person name="Bristow J."/>
            <person name="Eisen J."/>
            <person name="Markowitz V."/>
            <person name="Hugenholtz P."/>
            <person name="Kyrpides N."/>
            <person name="Klenk H."/>
            <person name="Detter J."/>
        </authorList>
    </citation>
    <scope>NUCLEOTIDE SEQUENCE [LARGE SCALE GENOMIC DNA]</scope>
    <source>
        <strain evidence="12">ATCC 700841 / DSM 12885 / JCM 10246 / 7p75a</strain>
    </source>
</reference>
<dbReference type="GO" id="GO:0005829">
    <property type="term" value="C:cytosol"/>
    <property type="evidence" value="ECO:0007669"/>
    <property type="project" value="TreeGrafter"/>
</dbReference>
<evidence type="ECO:0000259" key="10">
    <source>
        <dbReference type="Pfam" id="PF08669"/>
    </source>
</evidence>
<evidence type="ECO:0000256" key="6">
    <source>
        <dbReference type="ARBA" id="ARBA00047665"/>
    </source>
</evidence>
<dbReference type="HAMAP" id="MF_00259">
    <property type="entry name" value="GcvT"/>
    <property type="match status" value="1"/>
</dbReference>
<dbReference type="GO" id="GO:0005960">
    <property type="term" value="C:glycine cleavage complex"/>
    <property type="evidence" value="ECO:0007669"/>
    <property type="project" value="InterPro"/>
</dbReference>
<feature type="domain" description="Aminomethyltransferase C-terminal" evidence="10">
    <location>
        <begin position="288"/>
        <end position="366"/>
    </location>
</feature>
<dbReference type="PIRSF" id="PIRSF006487">
    <property type="entry name" value="GcvT"/>
    <property type="match status" value="1"/>
</dbReference>
<dbReference type="Gene3D" id="3.30.1360.120">
    <property type="entry name" value="Probable tRNA modification gtpase trme, domain 1"/>
    <property type="match status" value="1"/>
</dbReference>
<evidence type="ECO:0000256" key="1">
    <source>
        <dbReference type="ARBA" id="ARBA00008609"/>
    </source>
</evidence>
<dbReference type="InterPro" id="IPR006222">
    <property type="entry name" value="GCVT_N"/>
</dbReference>
<comment type="similarity">
    <text evidence="1 7">Belongs to the GcvT family.</text>
</comment>
<dbReference type="RefSeq" id="WP_013495610.1">
    <property type="nucleotide sequence ID" value="NC_014831.1"/>
</dbReference>
<dbReference type="FunFam" id="4.10.1250.10:FF:000001">
    <property type="entry name" value="Aminomethyltransferase"/>
    <property type="match status" value="1"/>
</dbReference>
<dbReference type="InterPro" id="IPR013977">
    <property type="entry name" value="GcvT_C"/>
</dbReference>
<dbReference type="STRING" id="644966.Tmar_1192"/>
<keyword evidence="3 7" id="KW-0032">Aminotransferase</keyword>
<dbReference type="Proteomes" id="UP000008915">
    <property type="component" value="Chromosome"/>
</dbReference>
<accession>E6SL74</accession>
<evidence type="ECO:0000259" key="9">
    <source>
        <dbReference type="Pfam" id="PF01571"/>
    </source>
</evidence>
<protein>
    <recommendedName>
        <fullName evidence="2 7">Aminomethyltransferase</fullName>
        <ecNumber evidence="2 7">2.1.2.10</ecNumber>
    </recommendedName>
    <alternativeName>
        <fullName evidence="5 7">Glycine cleavage system T protein</fullName>
    </alternativeName>
</protein>
<dbReference type="InterPro" id="IPR028896">
    <property type="entry name" value="GcvT/YgfZ/DmdA"/>
</dbReference>
<dbReference type="NCBIfam" id="NF001567">
    <property type="entry name" value="PRK00389.1"/>
    <property type="match status" value="1"/>
</dbReference>
<dbReference type="InterPro" id="IPR006223">
    <property type="entry name" value="GcvT"/>
</dbReference>
<name>E6SL74_THEM7</name>
<dbReference type="PANTHER" id="PTHR43757:SF2">
    <property type="entry name" value="AMINOMETHYLTRANSFERASE, MITOCHONDRIAL"/>
    <property type="match status" value="1"/>
</dbReference>
<dbReference type="InterPro" id="IPR022903">
    <property type="entry name" value="GcvT_bac"/>
</dbReference>
<feature type="binding site" evidence="8">
    <location>
        <position position="202"/>
    </location>
    <ligand>
        <name>substrate</name>
    </ligand>
</feature>
<proteinExistence type="inferred from homology"/>
<dbReference type="KEGG" id="tmr:Tmar_1192"/>
<dbReference type="FunFam" id="2.40.30.110:FF:000003">
    <property type="entry name" value="Aminomethyltransferase"/>
    <property type="match status" value="1"/>
</dbReference>
<evidence type="ECO:0000256" key="5">
    <source>
        <dbReference type="ARBA" id="ARBA00031395"/>
    </source>
</evidence>
<dbReference type="HOGENOM" id="CLU_007884_10_2_9"/>
<dbReference type="SUPFAM" id="SSF101790">
    <property type="entry name" value="Aminomethyltransferase beta-barrel domain"/>
    <property type="match status" value="1"/>
</dbReference>
<keyword evidence="4 7" id="KW-0808">Transferase</keyword>
<sequence>MTGETTQGESLRRTPLYEEHKALGARMVPFAGWEMPLQYTGIVEEHRAVRQAAGLFDVSHMGEIEVSGPGARQALQRLVTNDVERLVPGRALYTVMCTPEGGVVDDLLVYQLDDQRYMLVVNAANTARDLEWVREHAGGPQVTVVDRSLETALLALQGPRAQAILSLVTDDVDLEALRPFHFVGGWEGMISRTGYTGEDGFELFVSWDGAPAIWRGILAAGEPEGLVPAGLGARDTLRLEACLPLYGQELDLETTPLEAGLDFVVKWDKGPFLGRDALLRQRQQGLRKKLVGLRLLEPGVARTGYRVLDERGEPVGRVTSGTVAPTLQASIALAYVPPAVAAVGQRLAVEIRGRAVAAQVVETPFYRRRRGG</sequence>
<dbReference type="PANTHER" id="PTHR43757">
    <property type="entry name" value="AMINOMETHYLTRANSFERASE"/>
    <property type="match status" value="1"/>
</dbReference>
<dbReference type="AlphaFoldDB" id="E6SL74"/>
<evidence type="ECO:0000256" key="7">
    <source>
        <dbReference type="HAMAP-Rule" id="MF_00259"/>
    </source>
</evidence>
<dbReference type="Gene3D" id="3.30.70.1400">
    <property type="entry name" value="Aminomethyltransferase beta-barrel domains"/>
    <property type="match status" value="1"/>
</dbReference>
<comment type="catalytic activity">
    <reaction evidence="6 7">
        <text>N(6)-[(R)-S(8)-aminomethyldihydrolipoyl]-L-lysyl-[protein] + (6S)-5,6,7,8-tetrahydrofolate = N(6)-[(R)-dihydrolipoyl]-L-lysyl-[protein] + (6R)-5,10-methylene-5,6,7,8-tetrahydrofolate + NH4(+)</text>
        <dbReference type="Rhea" id="RHEA:16945"/>
        <dbReference type="Rhea" id="RHEA-COMP:10475"/>
        <dbReference type="Rhea" id="RHEA-COMP:10492"/>
        <dbReference type="ChEBI" id="CHEBI:15636"/>
        <dbReference type="ChEBI" id="CHEBI:28938"/>
        <dbReference type="ChEBI" id="CHEBI:57453"/>
        <dbReference type="ChEBI" id="CHEBI:83100"/>
        <dbReference type="ChEBI" id="CHEBI:83143"/>
        <dbReference type="EC" id="2.1.2.10"/>
    </reaction>
</comment>
<dbReference type="Pfam" id="PF08669">
    <property type="entry name" value="GCV_T_C"/>
    <property type="match status" value="1"/>
</dbReference>
<dbReference type="NCBIfam" id="TIGR00528">
    <property type="entry name" value="gcvT"/>
    <property type="match status" value="1"/>
</dbReference>
<dbReference type="EMBL" id="CP002344">
    <property type="protein sequence ID" value="ADU51305.1"/>
    <property type="molecule type" value="Genomic_DNA"/>
</dbReference>
<dbReference type="eggNOG" id="COG0404">
    <property type="taxonomic scope" value="Bacteria"/>
</dbReference>
<dbReference type="Gene3D" id="4.10.1250.10">
    <property type="entry name" value="Aminomethyltransferase fragment"/>
    <property type="match status" value="1"/>
</dbReference>
<dbReference type="SUPFAM" id="SSF103025">
    <property type="entry name" value="Folate-binding domain"/>
    <property type="match status" value="1"/>
</dbReference>
<dbReference type="GO" id="GO:0019464">
    <property type="term" value="P:glycine decarboxylation via glycine cleavage system"/>
    <property type="evidence" value="ECO:0007669"/>
    <property type="project" value="UniProtKB-UniRule"/>
</dbReference>
<dbReference type="InterPro" id="IPR029043">
    <property type="entry name" value="GcvT/YgfZ_C"/>
</dbReference>
<evidence type="ECO:0000256" key="4">
    <source>
        <dbReference type="ARBA" id="ARBA00022679"/>
    </source>
</evidence>
<dbReference type="Gene3D" id="2.40.30.110">
    <property type="entry name" value="Aminomethyltransferase beta-barrel domains"/>
    <property type="match status" value="1"/>
</dbReference>
<dbReference type="InterPro" id="IPR027266">
    <property type="entry name" value="TrmE/GcvT-like"/>
</dbReference>
<dbReference type="FunFam" id="3.30.70.1400:FF:000001">
    <property type="entry name" value="Aminomethyltransferase"/>
    <property type="match status" value="1"/>
</dbReference>
<evidence type="ECO:0000256" key="8">
    <source>
        <dbReference type="PIRSR" id="PIRSR006487-1"/>
    </source>
</evidence>
<comment type="subunit">
    <text evidence="7">The glycine cleavage system is composed of four proteins: P, T, L and H.</text>
</comment>
<organism evidence="11 12">
    <name type="scientific">Thermaerobacter marianensis (strain ATCC 700841 / DSM 12885 / JCM 10246 / 7p75a)</name>
    <dbReference type="NCBI Taxonomy" id="644966"/>
    <lineage>
        <taxon>Bacteria</taxon>
        <taxon>Bacillati</taxon>
        <taxon>Bacillota</taxon>
        <taxon>Clostridia</taxon>
        <taxon>Eubacteriales</taxon>
        <taxon>Clostridiales Family XVII. Incertae Sedis</taxon>
        <taxon>Thermaerobacter</taxon>
    </lineage>
</organism>
<evidence type="ECO:0000256" key="2">
    <source>
        <dbReference type="ARBA" id="ARBA00012616"/>
    </source>
</evidence>
<dbReference type="EC" id="2.1.2.10" evidence="2 7"/>
<reference evidence="11 12" key="1">
    <citation type="journal article" date="2010" name="Stand. Genomic Sci.">
        <title>Complete genome sequence of Thermaerobacter marianensis type strain (7p75a).</title>
        <authorList>
            <person name="Han C."/>
            <person name="Gu W."/>
            <person name="Zhang X."/>
            <person name="Lapidus A."/>
            <person name="Nolan M."/>
            <person name="Copeland A."/>
            <person name="Lucas S."/>
            <person name="Del Rio T.G."/>
            <person name="Tice H."/>
            <person name="Cheng J.F."/>
            <person name="Tapia R."/>
            <person name="Goodwin L."/>
            <person name="Pitluck S."/>
            <person name="Pagani I."/>
            <person name="Ivanova N."/>
            <person name="Mavromatis K."/>
            <person name="Mikhailova N."/>
            <person name="Pati A."/>
            <person name="Chen A."/>
            <person name="Palaniappan K."/>
            <person name="Land M."/>
            <person name="Hauser L."/>
            <person name="Chang Y.J."/>
            <person name="Jeffries C.D."/>
            <person name="Schneider S."/>
            <person name="Rohde M."/>
            <person name="Goker M."/>
            <person name="Pukall R."/>
            <person name="Woyke T."/>
            <person name="Bristow J."/>
            <person name="Eisen J.A."/>
            <person name="Markowitz V."/>
            <person name="Hugenholtz P."/>
            <person name="Kyrpides N.C."/>
            <person name="Klenk H.P."/>
            <person name="Detter J.C."/>
        </authorList>
    </citation>
    <scope>NUCLEOTIDE SEQUENCE [LARGE SCALE GENOMIC DNA]</scope>
    <source>
        <strain evidence="12">ATCC 700841 / DSM 12885 / JCM 10246 / 7p75a</strain>
    </source>
</reference>
<keyword evidence="12" id="KW-1185">Reference proteome</keyword>